<protein>
    <submittedName>
        <fullName evidence="3">Thioredoxin domain-containing protein</fullName>
    </submittedName>
</protein>
<feature type="region of interest" description="Disordered" evidence="1">
    <location>
        <begin position="98"/>
        <end position="127"/>
    </location>
</feature>
<proteinExistence type="predicted"/>
<dbReference type="PROSITE" id="PS51352">
    <property type="entry name" value="THIOREDOXIN_2"/>
    <property type="match status" value="1"/>
</dbReference>
<reference evidence="3 4" key="1">
    <citation type="journal article" date="2011" name="Proc. Natl. Acad. Sci. U.S.A.">
        <title>Distant Mimivirus relative with a larger genome highlights the fundamental features of Megaviridae.</title>
        <authorList>
            <person name="Arslan D."/>
            <person name="Legendre M."/>
            <person name="Seltzer V."/>
            <person name="Abergel C."/>
            <person name="Claverie J.M."/>
        </authorList>
    </citation>
    <scope>NUCLEOTIDE SEQUENCE [LARGE SCALE GENOMIC DNA]</scope>
    <source>
        <strain evidence="3">Claverie Las Cruses</strain>
    </source>
</reference>
<dbReference type="InterPro" id="IPR036249">
    <property type="entry name" value="Thioredoxin-like_sf"/>
</dbReference>
<name>G5CSS5_9VIRU</name>
<dbReference type="KEGG" id="vg:11257548"/>
<sequence>MSIITNNPLNVYLDKINSLKDSFLEKYKNNDSTSSEIYKHMRIIHGQAIRENTLLNIRIAQNNKASEDDLIALSISDNLLDIIRKKINHCMMKYHEKSNDKFHERSNERSNEKPNQKSNLNNSNMTKYTGLGENIKYKIRNNGNADEISISNLDTEASFQNAKNPQTMTGGKSNNSNTTEFINNLDTEQADNIYSRYQRQNNNLDTDDNNDDYDDDFTNQMGGHYIDPSKPVLVNYWADWCGVSRRFLPTWEKFRDSAKEKYANLVIRDVNMDKNENELQQQISKFGVRGYPTMVLYKDGMTESKVAGNMTVNDIHNFIDANLNK</sequence>
<evidence type="ECO:0000259" key="2">
    <source>
        <dbReference type="PROSITE" id="PS51352"/>
    </source>
</evidence>
<dbReference type="GO" id="GO:0003756">
    <property type="term" value="F:protein disulfide isomerase activity"/>
    <property type="evidence" value="ECO:0007669"/>
    <property type="project" value="TreeGrafter"/>
</dbReference>
<dbReference type="SUPFAM" id="SSF52833">
    <property type="entry name" value="Thioredoxin-like"/>
    <property type="match status" value="1"/>
</dbReference>
<dbReference type="Gene3D" id="3.40.30.10">
    <property type="entry name" value="Glutaredoxin"/>
    <property type="match status" value="1"/>
</dbReference>
<accession>G5CSS5</accession>
<dbReference type="Pfam" id="PF00085">
    <property type="entry name" value="Thioredoxin"/>
    <property type="match status" value="1"/>
</dbReference>
<dbReference type="InterPro" id="IPR013766">
    <property type="entry name" value="Thioredoxin_domain"/>
</dbReference>
<keyword evidence="4" id="KW-1185">Reference proteome</keyword>
<organism evidence="3 4">
    <name type="scientific">Megavirus chiliensis</name>
    <dbReference type="NCBI Taxonomy" id="1094892"/>
    <lineage>
        <taxon>Viruses</taxon>
        <taxon>Varidnaviria</taxon>
        <taxon>Bamfordvirae</taxon>
        <taxon>Nucleocytoviricota</taxon>
        <taxon>Megaviricetes</taxon>
        <taxon>Imitervirales</taxon>
        <taxon>Mimiviridae</taxon>
        <taxon>Megamimivirinae</taxon>
        <taxon>Megavirus</taxon>
        <taxon>Megavirus chilense</taxon>
    </lineage>
</organism>
<feature type="compositionally biased region" description="Basic and acidic residues" evidence="1">
    <location>
        <begin position="98"/>
        <end position="115"/>
    </location>
</feature>
<evidence type="ECO:0000256" key="1">
    <source>
        <dbReference type="SAM" id="MobiDB-lite"/>
    </source>
</evidence>
<dbReference type="GO" id="GO:0006457">
    <property type="term" value="P:protein folding"/>
    <property type="evidence" value="ECO:0007669"/>
    <property type="project" value="TreeGrafter"/>
</dbReference>
<feature type="domain" description="Thioredoxin" evidence="2">
    <location>
        <begin position="184"/>
        <end position="324"/>
    </location>
</feature>
<evidence type="ECO:0000313" key="3">
    <source>
        <dbReference type="EMBL" id="AEQ33117.1"/>
    </source>
</evidence>
<evidence type="ECO:0000313" key="4">
    <source>
        <dbReference type="Proteomes" id="UP000202558"/>
    </source>
</evidence>
<dbReference type="EMBL" id="JN258408">
    <property type="protein sequence ID" value="AEQ33117.1"/>
    <property type="molecule type" value="Genomic_DNA"/>
</dbReference>
<feature type="compositionally biased region" description="Polar residues" evidence="1">
    <location>
        <begin position="116"/>
        <end position="127"/>
    </location>
</feature>
<dbReference type="PANTHER" id="PTHR45672">
    <property type="entry name" value="PROTEIN DISULFIDE-ISOMERASE C17H9.14C-RELATED"/>
    <property type="match status" value="1"/>
</dbReference>
<dbReference type="CDD" id="cd02961">
    <property type="entry name" value="PDI_a_family"/>
    <property type="match status" value="1"/>
</dbReference>
<gene>
    <name evidence="3" type="primary">mchi_534</name>
</gene>
<dbReference type="InterPro" id="IPR051063">
    <property type="entry name" value="PDI"/>
</dbReference>
<dbReference type="Proteomes" id="UP000202558">
    <property type="component" value="Segment"/>
</dbReference>
<dbReference type="OrthoDB" id="25418at10239"/>